<dbReference type="EMBL" id="CP045891">
    <property type="protein sequence ID" value="QQP58205.1"/>
    <property type="molecule type" value="Genomic_DNA"/>
</dbReference>
<keyword evidence="2" id="KW-1185">Reference proteome</keyword>
<dbReference type="Proteomes" id="UP000595437">
    <property type="component" value="Chromosome 2"/>
</dbReference>
<dbReference type="OrthoDB" id="8063408at2759"/>
<reference evidence="2" key="1">
    <citation type="submission" date="2021-01" db="EMBL/GenBank/DDBJ databases">
        <title>Caligus Genome Assembly.</title>
        <authorList>
            <person name="Gallardo-Escarate C."/>
        </authorList>
    </citation>
    <scope>NUCLEOTIDE SEQUENCE [LARGE SCALE GENOMIC DNA]</scope>
</reference>
<evidence type="ECO:0000313" key="1">
    <source>
        <dbReference type="EMBL" id="QQP58205.1"/>
    </source>
</evidence>
<sequence length="71" mass="8266">SDLSFDEDERPQLYSQGELNYLVRDLGLSKDAAELLGFRFKNKTFYHLALLSTGIDTEKKNLPVFHKTRKF</sequence>
<proteinExistence type="predicted"/>
<dbReference type="AlphaFoldDB" id="A0A7T8QX04"/>
<evidence type="ECO:0000313" key="2">
    <source>
        <dbReference type="Proteomes" id="UP000595437"/>
    </source>
</evidence>
<organism evidence="1 2">
    <name type="scientific">Caligus rogercresseyi</name>
    <name type="common">Sea louse</name>
    <dbReference type="NCBI Taxonomy" id="217165"/>
    <lineage>
        <taxon>Eukaryota</taxon>
        <taxon>Metazoa</taxon>
        <taxon>Ecdysozoa</taxon>
        <taxon>Arthropoda</taxon>
        <taxon>Crustacea</taxon>
        <taxon>Multicrustacea</taxon>
        <taxon>Hexanauplia</taxon>
        <taxon>Copepoda</taxon>
        <taxon>Siphonostomatoida</taxon>
        <taxon>Caligidae</taxon>
        <taxon>Caligus</taxon>
    </lineage>
</organism>
<protein>
    <submittedName>
        <fullName evidence="1">Uncharacterized protein</fullName>
    </submittedName>
</protein>
<feature type="non-terminal residue" evidence="1">
    <location>
        <position position="71"/>
    </location>
</feature>
<feature type="non-terminal residue" evidence="1">
    <location>
        <position position="1"/>
    </location>
</feature>
<accession>A0A7T8QX04</accession>
<gene>
    <name evidence="1" type="ORF">FKW44_003446</name>
</gene>
<name>A0A7T8QX04_CALRO</name>